<keyword evidence="3" id="KW-1185">Reference proteome</keyword>
<gene>
    <name evidence="2" type="ORF">HPB52_002784</name>
</gene>
<dbReference type="EMBL" id="JABSTV010001247">
    <property type="protein sequence ID" value="KAH7971785.1"/>
    <property type="molecule type" value="Genomic_DNA"/>
</dbReference>
<feature type="region of interest" description="Disordered" evidence="1">
    <location>
        <begin position="44"/>
        <end position="147"/>
    </location>
</feature>
<accession>A0A9D4Q8E1</accession>
<name>A0A9D4Q8E1_RHISA</name>
<reference evidence="2" key="1">
    <citation type="journal article" date="2020" name="Cell">
        <title>Large-Scale Comparative Analyses of Tick Genomes Elucidate Their Genetic Diversity and Vector Capacities.</title>
        <authorList>
            <consortium name="Tick Genome and Microbiome Consortium (TIGMIC)"/>
            <person name="Jia N."/>
            <person name="Wang J."/>
            <person name="Shi W."/>
            <person name="Du L."/>
            <person name="Sun Y."/>
            <person name="Zhan W."/>
            <person name="Jiang J.F."/>
            <person name="Wang Q."/>
            <person name="Zhang B."/>
            <person name="Ji P."/>
            <person name="Bell-Sakyi L."/>
            <person name="Cui X.M."/>
            <person name="Yuan T.T."/>
            <person name="Jiang B.G."/>
            <person name="Yang W.F."/>
            <person name="Lam T.T."/>
            <person name="Chang Q.C."/>
            <person name="Ding S.J."/>
            <person name="Wang X.J."/>
            <person name="Zhu J.G."/>
            <person name="Ruan X.D."/>
            <person name="Zhao L."/>
            <person name="Wei J.T."/>
            <person name="Ye R.Z."/>
            <person name="Que T.C."/>
            <person name="Du C.H."/>
            <person name="Zhou Y.H."/>
            <person name="Cheng J.X."/>
            <person name="Dai P.F."/>
            <person name="Guo W.B."/>
            <person name="Han X.H."/>
            <person name="Huang E.J."/>
            <person name="Li L.F."/>
            <person name="Wei W."/>
            <person name="Gao Y.C."/>
            <person name="Liu J.Z."/>
            <person name="Shao H.Z."/>
            <person name="Wang X."/>
            <person name="Wang C.C."/>
            <person name="Yang T.C."/>
            <person name="Huo Q.B."/>
            <person name="Li W."/>
            <person name="Chen H.Y."/>
            <person name="Chen S.E."/>
            <person name="Zhou L.G."/>
            <person name="Ni X.B."/>
            <person name="Tian J.H."/>
            <person name="Sheng Y."/>
            <person name="Liu T."/>
            <person name="Pan Y.S."/>
            <person name="Xia L.Y."/>
            <person name="Li J."/>
            <person name="Zhao F."/>
            <person name="Cao W.C."/>
        </authorList>
    </citation>
    <scope>NUCLEOTIDE SEQUENCE</scope>
    <source>
        <strain evidence="2">Rsan-2018</strain>
    </source>
</reference>
<sequence length="147" mass="16670">MNGIRNIVSYAKRFGSDLCNFDVTPDVVRAVRGASKRYRDRLAAEEEQAAKRQRIDGPKMTPTSTRIIEGLSIPNIKLNWRSRQDRRSPQRGRRRSLGGGELSRHHRDSADFEGVVRRRKEARKVAGFRDPLEEVGTLGASLKKPMA</sequence>
<evidence type="ECO:0000313" key="2">
    <source>
        <dbReference type="EMBL" id="KAH7971785.1"/>
    </source>
</evidence>
<proteinExistence type="predicted"/>
<feature type="compositionally biased region" description="Basic and acidic residues" evidence="1">
    <location>
        <begin position="44"/>
        <end position="57"/>
    </location>
</feature>
<organism evidence="2 3">
    <name type="scientific">Rhipicephalus sanguineus</name>
    <name type="common">Brown dog tick</name>
    <name type="synonym">Ixodes sanguineus</name>
    <dbReference type="NCBI Taxonomy" id="34632"/>
    <lineage>
        <taxon>Eukaryota</taxon>
        <taxon>Metazoa</taxon>
        <taxon>Ecdysozoa</taxon>
        <taxon>Arthropoda</taxon>
        <taxon>Chelicerata</taxon>
        <taxon>Arachnida</taxon>
        <taxon>Acari</taxon>
        <taxon>Parasitiformes</taxon>
        <taxon>Ixodida</taxon>
        <taxon>Ixodoidea</taxon>
        <taxon>Ixodidae</taxon>
        <taxon>Rhipicephalinae</taxon>
        <taxon>Rhipicephalus</taxon>
        <taxon>Rhipicephalus</taxon>
    </lineage>
</organism>
<comment type="caution">
    <text evidence="2">The sequence shown here is derived from an EMBL/GenBank/DDBJ whole genome shotgun (WGS) entry which is preliminary data.</text>
</comment>
<dbReference type="Proteomes" id="UP000821837">
    <property type="component" value="Chromosome 11"/>
</dbReference>
<reference evidence="2" key="2">
    <citation type="submission" date="2021-09" db="EMBL/GenBank/DDBJ databases">
        <authorList>
            <person name="Jia N."/>
            <person name="Wang J."/>
            <person name="Shi W."/>
            <person name="Du L."/>
            <person name="Sun Y."/>
            <person name="Zhan W."/>
            <person name="Jiang J."/>
            <person name="Wang Q."/>
            <person name="Zhang B."/>
            <person name="Ji P."/>
            <person name="Sakyi L.B."/>
            <person name="Cui X."/>
            <person name="Yuan T."/>
            <person name="Jiang B."/>
            <person name="Yang W."/>
            <person name="Lam T.T.-Y."/>
            <person name="Chang Q."/>
            <person name="Ding S."/>
            <person name="Wang X."/>
            <person name="Zhu J."/>
            <person name="Ruan X."/>
            <person name="Zhao L."/>
            <person name="Wei J."/>
            <person name="Que T."/>
            <person name="Du C."/>
            <person name="Cheng J."/>
            <person name="Dai P."/>
            <person name="Han X."/>
            <person name="Huang E."/>
            <person name="Gao Y."/>
            <person name="Liu J."/>
            <person name="Shao H."/>
            <person name="Ye R."/>
            <person name="Li L."/>
            <person name="Wei W."/>
            <person name="Wang X."/>
            <person name="Wang C."/>
            <person name="Huo Q."/>
            <person name="Li W."/>
            <person name="Guo W."/>
            <person name="Chen H."/>
            <person name="Chen S."/>
            <person name="Zhou L."/>
            <person name="Zhou L."/>
            <person name="Ni X."/>
            <person name="Tian J."/>
            <person name="Zhou Y."/>
            <person name="Sheng Y."/>
            <person name="Liu T."/>
            <person name="Pan Y."/>
            <person name="Xia L."/>
            <person name="Li J."/>
            <person name="Zhao F."/>
            <person name="Cao W."/>
        </authorList>
    </citation>
    <scope>NUCLEOTIDE SEQUENCE</scope>
    <source>
        <strain evidence="2">Rsan-2018</strain>
        <tissue evidence="2">Larvae</tissue>
    </source>
</reference>
<dbReference type="AlphaFoldDB" id="A0A9D4Q8E1"/>
<protein>
    <submittedName>
        <fullName evidence="2">Uncharacterized protein</fullName>
    </submittedName>
</protein>
<evidence type="ECO:0000313" key="3">
    <source>
        <dbReference type="Proteomes" id="UP000821837"/>
    </source>
</evidence>
<evidence type="ECO:0000256" key="1">
    <source>
        <dbReference type="SAM" id="MobiDB-lite"/>
    </source>
</evidence>